<name>A0A158M7K3_9BORD</name>
<feature type="region of interest" description="Disordered" evidence="1">
    <location>
        <begin position="11"/>
        <end position="42"/>
    </location>
</feature>
<comment type="caution">
    <text evidence="2">The sequence shown here is derived from an EMBL/GenBank/DDBJ whole genome shotgun (WGS) entry which is preliminary data.</text>
</comment>
<dbReference type="RefSeq" id="WP_005017950.1">
    <property type="nucleotide sequence ID" value="NZ_JFZZ01000044.1"/>
</dbReference>
<dbReference type="AlphaFoldDB" id="A0A158M7K3"/>
<dbReference type="GeneID" id="93121490"/>
<proteinExistence type="predicted"/>
<sequence length="71" mass="7194">MSQPVMVITEGAHVHSDMQAPGGEPGRVGGHRHALPMPRGGSAEEVAAGIMCRRSPPAFCSIASSIDVSGG</sequence>
<dbReference type="Proteomes" id="UP000026682">
    <property type="component" value="Unassembled WGS sequence"/>
</dbReference>
<dbReference type="PATRIC" id="fig|1331206.3.peg.1018"/>
<evidence type="ECO:0000313" key="3">
    <source>
        <dbReference type="Proteomes" id="UP000026682"/>
    </source>
</evidence>
<dbReference type="STRING" id="35814.BBB42_01570"/>
<evidence type="ECO:0000313" key="2">
    <source>
        <dbReference type="EMBL" id="KAK96155.1"/>
    </source>
</evidence>
<accession>A0A158M7K3</accession>
<evidence type="ECO:0000256" key="1">
    <source>
        <dbReference type="SAM" id="MobiDB-lite"/>
    </source>
</evidence>
<protein>
    <submittedName>
        <fullName evidence="2">Short chain dehydrogenase family protein</fullName>
    </submittedName>
</protein>
<gene>
    <name evidence="2" type="ORF">L497_3381</name>
</gene>
<dbReference type="EMBL" id="JFZZ01000044">
    <property type="protein sequence ID" value="KAK96155.1"/>
    <property type="molecule type" value="Genomic_DNA"/>
</dbReference>
<organism evidence="2 3">
    <name type="scientific">Bordetella holmesii CDC-H585-BH</name>
    <dbReference type="NCBI Taxonomy" id="1331206"/>
    <lineage>
        <taxon>Bacteria</taxon>
        <taxon>Pseudomonadati</taxon>
        <taxon>Pseudomonadota</taxon>
        <taxon>Betaproteobacteria</taxon>
        <taxon>Burkholderiales</taxon>
        <taxon>Alcaligenaceae</taxon>
        <taxon>Bordetella</taxon>
    </lineage>
</organism>
<reference evidence="2 3" key="1">
    <citation type="submission" date="2014-03" db="EMBL/GenBank/DDBJ databases">
        <title>Genome sequence of Bordetella holmseii.</title>
        <authorList>
            <person name="Harvill E."/>
            <person name="Goodfield L.L."/>
            <person name="Ivanov Y."/>
            <person name="Meyer J.A."/>
            <person name="Newth C."/>
            <person name="Cassiday P."/>
            <person name="Tondella M.L."/>
            <person name="Liao P."/>
            <person name="Zimmerman J."/>
            <person name="Meert K."/>
            <person name="Wessel D."/>
            <person name="Berger J."/>
            <person name="Dean J.M."/>
            <person name="Holubkov R."/>
            <person name="Burr J."/>
            <person name="Liu T."/>
            <person name="Brinkac L.M."/>
            <person name="Sanka R."/>
            <person name="Kim M."/>
            <person name="Losada L."/>
        </authorList>
    </citation>
    <scope>NUCLEOTIDE SEQUENCE [LARGE SCALE GENOMIC DNA]</scope>
    <source>
        <strain evidence="2 3">CDC-H585-BH</strain>
    </source>
</reference>